<evidence type="ECO:0000313" key="3">
    <source>
        <dbReference type="EMBL" id="RDU95547.1"/>
    </source>
</evidence>
<keyword evidence="2" id="KW-0812">Transmembrane</keyword>
<reference evidence="3 4" key="1">
    <citation type="submission" date="2018-08" db="EMBL/GenBank/DDBJ databases">
        <title>Paraburkholderia sp. DHOM06 isolated from forest soil.</title>
        <authorList>
            <person name="Gao Z.-H."/>
            <person name="Qiu L.-H."/>
        </authorList>
    </citation>
    <scope>NUCLEOTIDE SEQUENCE [LARGE SCALE GENOMIC DNA]</scope>
    <source>
        <strain evidence="3 4">DHOM06</strain>
    </source>
</reference>
<dbReference type="EMBL" id="QRGA01000019">
    <property type="protein sequence ID" value="RDU95547.1"/>
    <property type="molecule type" value="Genomic_DNA"/>
</dbReference>
<evidence type="ECO:0000256" key="1">
    <source>
        <dbReference type="SAM" id="MobiDB-lite"/>
    </source>
</evidence>
<gene>
    <name evidence="3" type="ORF">DWV00_28710</name>
</gene>
<organism evidence="3 4">
    <name type="scientific">Trinickia dinghuensis</name>
    <dbReference type="NCBI Taxonomy" id="2291023"/>
    <lineage>
        <taxon>Bacteria</taxon>
        <taxon>Pseudomonadati</taxon>
        <taxon>Pseudomonadota</taxon>
        <taxon>Betaproteobacteria</taxon>
        <taxon>Burkholderiales</taxon>
        <taxon>Burkholderiaceae</taxon>
        <taxon>Trinickia</taxon>
    </lineage>
</organism>
<evidence type="ECO:0000313" key="4">
    <source>
        <dbReference type="Proteomes" id="UP000256838"/>
    </source>
</evidence>
<dbReference type="AlphaFoldDB" id="A0A3D8JR69"/>
<name>A0A3D8JR69_9BURK</name>
<dbReference type="Proteomes" id="UP000256838">
    <property type="component" value="Unassembled WGS sequence"/>
</dbReference>
<feature type="transmembrane region" description="Helical" evidence="2">
    <location>
        <begin position="41"/>
        <end position="62"/>
    </location>
</feature>
<proteinExistence type="predicted"/>
<dbReference type="OrthoDB" id="9938442at2"/>
<evidence type="ECO:0000256" key="2">
    <source>
        <dbReference type="SAM" id="Phobius"/>
    </source>
</evidence>
<protein>
    <submittedName>
        <fullName evidence="3">Uncharacterized protein</fullName>
    </submittedName>
</protein>
<keyword evidence="4" id="KW-1185">Reference proteome</keyword>
<comment type="caution">
    <text evidence="3">The sequence shown here is derived from an EMBL/GenBank/DDBJ whole genome shotgun (WGS) entry which is preliminary data.</text>
</comment>
<keyword evidence="2" id="KW-1133">Transmembrane helix</keyword>
<keyword evidence="2" id="KW-0472">Membrane</keyword>
<accession>A0A3D8JR69</accession>
<sequence>MSTIVAIEAGCPYEGASDALPGFESPPPGYNPALRRHRRTLIDCAAAAIVGTLTAICCAAAAPGDGRMDARRVLLERKLAQLSPSLAELSRLERLGEGSRAKAAAAAARARPYVELRSLLETLSRDAHAGVAVDRLRQTVEGFELQIHAADSAAAASWMGRLTRAPGGEGAQIDDLRLAAVQIDGQAGRAVEARVRLPSRAVVSAPAARPTGSGGEARDGRDER</sequence>
<dbReference type="RefSeq" id="WP_115537002.1">
    <property type="nucleotide sequence ID" value="NZ_QRGA01000019.1"/>
</dbReference>
<feature type="region of interest" description="Disordered" evidence="1">
    <location>
        <begin position="202"/>
        <end position="224"/>
    </location>
</feature>